<feature type="compositionally biased region" description="Polar residues" evidence="2">
    <location>
        <begin position="57"/>
        <end position="69"/>
    </location>
</feature>
<dbReference type="SUPFAM" id="SSF81296">
    <property type="entry name" value="E set domains"/>
    <property type="match status" value="1"/>
</dbReference>
<dbReference type="PANTHER" id="PTHR10343:SF84">
    <property type="entry name" value="5'-AMP-ACTIVATED PROTEIN KINASE SUBUNIT BETA-1"/>
    <property type="match status" value="1"/>
</dbReference>
<dbReference type="InterPro" id="IPR032640">
    <property type="entry name" value="AMPK1_CBM"/>
</dbReference>
<dbReference type="GO" id="GO:0031588">
    <property type="term" value="C:nucleotide-activated protein kinase complex"/>
    <property type="evidence" value="ECO:0007669"/>
    <property type="project" value="TreeGrafter"/>
</dbReference>
<reference evidence="4 5" key="1">
    <citation type="submission" date="2016-05" db="EMBL/GenBank/DDBJ databases">
        <title>Comparative genomics of biotechnologically important yeasts.</title>
        <authorList>
            <consortium name="DOE Joint Genome Institute"/>
            <person name="Riley R."/>
            <person name="Haridas S."/>
            <person name="Wolfe K.H."/>
            <person name="Lopes M.R."/>
            <person name="Hittinger C.T."/>
            <person name="Goker M."/>
            <person name="Salamov A."/>
            <person name="Wisecaver J."/>
            <person name="Long T.M."/>
            <person name="Aerts A.L."/>
            <person name="Barry K."/>
            <person name="Choi C."/>
            <person name="Clum A."/>
            <person name="Coughlan A.Y."/>
            <person name="Deshpande S."/>
            <person name="Douglass A.P."/>
            <person name="Hanson S.J."/>
            <person name="Klenk H.-P."/>
            <person name="LaButti K."/>
            <person name="Lapidus A."/>
            <person name="Lindquist E."/>
            <person name="Lipzen A."/>
            <person name="Meier-kolthoff J.P."/>
            <person name="Ohm R.A."/>
            <person name="Otillar R.P."/>
            <person name="Pangilinan J."/>
            <person name="Peng Y."/>
            <person name="Rokas A."/>
            <person name="Rosa C.A."/>
            <person name="Scheuner C."/>
            <person name="Sibirny A.A."/>
            <person name="Slot J.C."/>
            <person name="Stielow J.B."/>
            <person name="Sun H."/>
            <person name="Kurtzman C.P."/>
            <person name="Blackwell M."/>
            <person name="Grigoriev I.V."/>
            <person name="Jeffries T.W."/>
        </authorList>
    </citation>
    <scope>NUCLEOTIDE SEQUENCE [LARGE SCALE GENOMIC DNA]</scope>
    <source>
        <strain evidence="4 5">NRRL YB-4993</strain>
    </source>
</reference>
<dbReference type="GO" id="GO:0005737">
    <property type="term" value="C:cytoplasm"/>
    <property type="evidence" value="ECO:0007669"/>
    <property type="project" value="TreeGrafter"/>
</dbReference>
<comment type="caution">
    <text evidence="4">The sequence shown here is derived from an EMBL/GenBank/DDBJ whole genome shotgun (WGS) entry which is preliminary data.</text>
</comment>
<evidence type="ECO:0000259" key="3">
    <source>
        <dbReference type="SMART" id="SM01010"/>
    </source>
</evidence>
<feature type="compositionally biased region" description="Basic and acidic residues" evidence="2">
    <location>
        <begin position="42"/>
        <end position="56"/>
    </location>
</feature>
<dbReference type="CDD" id="cd02859">
    <property type="entry name" value="E_set_AMPKbeta_like_N"/>
    <property type="match status" value="1"/>
</dbReference>
<dbReference type="AlphaFoldDB" id="A0A1A0H585"/>
<feature type="region of interest" description="Disordered" evidence="2">
    <location>
        <begin position="1"/>
        <end position="72"/>
    </location>
</feature>
<dbReference type="GO" id="GO:0005634">
    <property type="term" value="C:nucleus"/>
    <property type="evidence" value="ECO:0007669"/>
    <property type="project" value="TreeGrafter"/>
</dbReference>
<evidence type="ECO:0000256" key="1">
    <source>
        <dbReference type="ARBA" id="ARBA00010926"/>
    </source>
</evidence>
<keyword evidence="5" id="KW-1185">Reference proteome</keyword>
<comment type="similarity">
    <text evidence="1">Belongs to the 5'-AMP-activated protein kinase beta subunit family.</text>
</comment>
<dbReference type="InterPro" id="IPR013783">
    <property type="entry name" value="Ig-like_fold"/>
</dbReference>
<dbReference type="Pfam" id="PF16561">
    <property type="entry name" value="AMPK1_CBM"/>
    <property type="match status" value="1"/>
</dbReference>
<protein>
    <recommendedName>
        <fullName evidence="3">Association with the SNF1 complex (ASC) domain-containing protein</fullName>
    </recommendedName>
</protein>
<evidence type="ECO:0000313" key="5">
    <source>
        <dbReference type="Proteomes" id="UP000092555"/>
    </source>
</evidence>
<feature type="domain" description="Association with the SNF1 complex (ASC)" evidence="3">
    <location>
        <begin position="351"/>
        <end position="489"/>
    </location>
</feature>
<dbReference type="InterPro" id="IPR006828">
    <property type="entry name" value="ASC_dom"/>
</dbReference>
<organism evidence="4 5">
    <name type="scientific">Metschnikowia bicuspidata var. bicuspidata NRRL YB-4993</name>
    <dbReference type="NCBI Taxonomy" id="869754"/>
    <lineage>
        <taxon>Eukaryota</taxon>
        <taxon>Fungi</taxon>
        <taxon>Dikarya</taxon>
        <taxon>Ascomycota</taxon>
        <taxon>Saccharomycotina</taxon>
        <taxon>Pichiomycetes</taxon>
        <taxon>Metschnikowiaceae</taxon>
        <taxon>Metschnikowia</taxon>
    </lineage>
</organism>
<accession>A0A1A0H585</accession>
<evidence type="ECO:0000256" key="2">
    <source>
        <dbReference type="SAM" id="MobiDB-lite"/>
    </source>
</evidence>
<proteinExistence type="inferred from homology"/>
<dbReference type="GO" id="GO:0019901">
    <property type="term" value="F:protein kinase binding"/>
    <property type="evidence" value="ECO:0007669"/>
    <property type="project" value="TreeGrafter"/>
</dbReference>
<dbReference type="STRING" id="869754.A0A1A0H585"/>
<dbReference type="RefSeq" id="XP_018709618.1">
    <property type="nucleotide sequence ID" value="XM_018859161.1"/>
</dbReference>
<dbReference type="SMART" id="SM01010">
    <property type="entry name" value="AMPKBI"/>
    <property type="match status" value="1"/>
</dbReference>
<dbReference type="GeneID" id="30032137"/>
<evidence type="ECO:0000313" key="4">
    <source>
        <dbReference type="EMBL" id="OBA19083.1"/>
    </source>
</evidence>
<dbReference type="SUPFAM" id="SSF160219">
    <property type="entry name" value="AMPKBI-like"/>
    <property type="match status" value="1"/>
</dbReference>
<dbReference type="InterPro" id="IPR050827">
    <property type="entry name" value="CRP1_MDG1_kinase"/>
</dbReference>
<name>A0A1A0H585_9ASCO</name>
<dbReference type="EMBL" id="LXTC01000008">
    <property type="protein sequence ID" value="OBA19083.1"/>
    <property type="molecule type" value="Genomic_DNA"/>
</dbReference>
<dbReference type="GO" id="GO:0007165">
    <property type="term" value="P:signal transduction"/>
    <property type="evidence" value="ECO:0007669"/>
    <property type="project" value="TreeGrafter"/>
</dbReference>
<gene>
    <name evidence="4" type="ORF">METBIDRAFT_80025</name>
</gene>
<sequence>MGNSTSSTRKSAAVNRHAGPFRKSYQSQSNHQNLEEEFSDLILHEVKRQKQEKASESPETPQLANAPTTNKDEFNELSHKILENEELLRNILPVTGSDDDNAMQVDSYDAAGSISSLENEDISKVDFTHISLPASARQPPNSSAVYVGSNGHASNSFVSKVKETLGGLVPVRIKWVNQTRETITKVSIIGSFSKWRDVIKLKQSQTNPNEYHTTIKLPLGVHKLLYVVNNEYRVLEWLPTATDQEGIFFNWFEVLDPQHLFNNTSNQTKLSSTDEVNIVQTAGEHNATQIQKKSNSFLIKMSKKEKETQHEHVEYLQPQAPNDCAYMASEESLQAPSHEPSYLSLLDNPEYSKKTITYSSEVPEMLVDYNYFKKKSPDYELPEPPQLPAHLNNVLLNKMSGQHQPPLPPPLSLTIPQIGGDPTFAKRPPLRRADSSYYASNKEAYHRSIPNHVILNHLMTTSIRNDVLTVACITRYSGKFVTQIMHSPADTGLDG</sequence>
<dbReference type="Proteomes" id="UP000092555">
    <property type="component" value="Unassembled WGS sequence"/>
</dbReference>
<dbReference type="Gene3D" id="2.60.40.10">
    <property type="entry name" value="Immunoglobulins"/>
    <property type="match status" value="1"/>
</dbReference>
<feature type="compositionally biased region" description="Polar residues" evidence="2">
    <location>
        <begin position="1"/>
        <end position="10"/>
    </location>
</feature>
<dbReference type="InterPro" id="IPR014756">
    <property type="entry name" value="Ig_E-set"/>
</dbReference>
<dbReference type="Gene3D" id="6.20.250.60">
    <property type="match status" value="1"/>
</dbReference>
<dbReference type="InterPro" id="IPR037256">
    <property type="entry name" value="ASC_dom_sf"/>
</dbReference>
<dbReference type="OrthoDB" id="531008at2759"/>
<dbReference type="PANTHER" id="PTHR10343">
    <property type="entry name" value="5'-AMP-ACTIVATED PROTEIN KINASE , BETA SUBUNIT"/>
    <property type="match status" value="1"/>
</dbReference>
<dbReference type="Pfam" id="PF04739">
    <property type="entry name" value="AMPKBI"/>
    <property type="match status" value="1"/>
</dbReference>